<dbReference type="Proteomes" id="UP000028511">
    <property type="component" value="Unassembled WGS sequence"/>
</dbReference>
<dbReference type="AlphaFoldDB" id="A0A077NB16"/>
<evidence type="ECO:0000313" key="2">
    <source>
        <dbReference type="Proteomes" id="UP000028511"/>
    </source>
</evidence>
<evidence type="ECO:0000313" key="1">
    <source>
        <dbReference type="EMBL" id="CDG99271.1"/>
    </source>
</evidence>
<accession>A0A077NB16</accession>
<gene>
    <name evidence="1" type="ORF">XBP1_850003</name>
</gene>
<proteinExistence type="predicted"/>
<dbReference type="EMBL" id="CBSW010000293">
    <property type="protein sequence ID" value="CDG99271.1"/>
    <property type="molecule type" value="Genomic_DNA"/>
</dbReference>
<protein>
    <submittedName>
        <fullName evidence="1">Uncharacterized protein</fullName>
    </submittedName>
</protein>
<comment type="caution">
    <text evidence="1">The sequence shown here is derived from an EMBL/GenBank/DDBJ whole genome shotgun (WGS) entry which is preliminary data.</text>
</comment>
<dbReference type="RefSeq" id="WP_038214239.1">
    <property type="nucleotide sequence ID" value="NZ_CAWLWN010000078.1"/>
</dbReference>
<organism evidence="1 2">
    <name type="scientific">Xenorhabdus bovienii str. puntauvense</name>
    <dbReference type="NCBI Taxonomy" id="1398201"/>
    <lineage>
        <taxon>Bacteria</taxon>
        <taxon>Pseudomonadati</taxon>
        <taxon>Pseudomonadota</taxon>
        <taxon>Gammaproteobacteria</taxon>
        <taxon>Enterobacterales</taxon>
        <taxon>Morganellaceae</taxon>
        <taxon>Xenorhabdus</taxon>
    </lineage>
</organism>
<sequence>MTKRSDIKDGRLVYTEKLGWLDLGHANGDDARKLMLSLALGDETTNKSHFIVRYVQYMGRGRSLGTSIKTRWRVRRGLSLHDKKRVALTIMMYTTHSFESYQDSFPFTLISDSGYSGEDLISNLFGFYQAINGINYLPQVGVVSKEKAYKRWDYYGDIGKYKNKSFKPLLFPDPEKYPNNTIPYNVPLPSFLNTITPISDIKTGHDVMLIEDASWINIGKEYAGIAVE</sequence>
<reference evidence="1" key="1">
    <citation type="submission" date="2013-07" db="EMBL/GenBank/DDBJ databases">
        <title>Sub-species coevolution in mutualistic symbiosis.</title>
        <authorList>
            <person name="Murfin K."/>
            <person name="Klassen J."/>
            <person name="Lee M."/>
            <person name="Forst S."/>
            <person name="Stock P."/>
            <person name="Goodrich-Blair H."/>
        </authorList>
    </citation>
    <scope>NUCLEOTIDE SEQUENCE [LARGE SCALE GENOMIC DNA]</scope>
    <source>
        <strain evidence="1">Puntauvense</strain>
    </source>
</reference>
<name>A0A077NB16_XENBV</name>
<dbReference type="HOGENOM" id="CLU_083006_0_0_6"/>